<proteinExistence type="predicted"/>
<evidence type="ECO:0000313" key="3">
    <source>
        <dbReference type="Proteomes" id="UP000186817"/>
    </source>
</evidence>
<name>A0A1Q9CTQ1_SYMMI</name>
<evidence type="ECO:0008006" key="4">
    <source>
        <dbReference type="Google" id="ProtNLM"/>
    </source>
</evidence>
<gene>
    <name evidence="2" type="ORF">AK812_SmicGene32605</name>
</gene>
<keyword evidence="1" id="KW-0732">Signal</keyword>
<evidence type="ECO:0000313" key="2">
    <source>
        <dbReference type="EMBL" id="OLP86296.1"/>
    </source>
</evidence>
<feature type="signal peptide" evidence="1">
    <location>
        <begin position="1"/>
        <end position="26"/>
    </location>
</feature>
<dbReference type="AlphaFoldDB" id="A0A1Q9CTQ1"/>
<keyword evidence="3" id="KW-1185">Reference proteome</keyword>
<accession>A0A1Q9CTQ1</accession>
<reference evidence="2 3" key="1">
    <citation type="submission" date="2016-02" db="EMBL/GenBank/DDBJ databases">
        <title>Genome analysis of coral dinoflagellate symbionts highlights evolutionary adaptations to a symbiotic lifestyle.</title>
        <authorList>
            <person name="Aranda M."/>
            <person name="Li Y."/>
            <person name="Liew Y.J."/>
            <person name="Baumgarten S."/>
            <person name="Simakov O."/>
            <person name="Wilson M."/>
            <person name="Piel J."/>
            <person name="Ashoor H."/>
            <person name="Bougouffa S."/>
            <person name="Bajic V.B."/>
            <person name="Ryu T."/>
            <person name="Ravasi T."/>
            <person name="Bayer T."/>
            <person name="Micklem G."/>
            <person name="Kim H."/>
            <person name="Bhak J."/>
            <person name="Lajeunesse T.C."/>
            <person name="Voolstra C.R."/>
        </authorList>
    </citation>
    <scope>NUCLEOTIDE SEQUENCE [LARGE SCALE GENOMIC DNA]</scope>
    <source>
        <strain evidence="2 3">CCMP2467</strain>
    </source>
</reference>
<feature type="chain" id="PRO_5013339644" description="Secreted protein" evidence="1">
    <location>
        <begin position="27"/>
        <end position="73"/>
    </location>
</feature>
<comment type="caution">
    <text evidence="2">The sequence shown here is derived from an EMBL/GenBank/DDBJ whole genome shotgun (WGS) entry which is preliminary data.</text>
</comment>
<organism evidence="2 3">
    <name type="scientific">Symbiodinium microadriaticum</name>
    <name type="common">Dinoflagellate</name>
    <name type="synonym">Zooxanthella microadriatica</name>
    <dbReference type="NCBI Taxonomy" id="2951"/>
    <lineage>
        <taxon>Eukaryota</taxon>
        <taxon>Sar</taxon>
        <taxon>Alveolata</taxon>
        <taxon>Dinophyceae</taxon>
        <taxon>Suessiales</taxon>
        <taxon>Symbiodiniaceae</taxon>
        <taxon>Symbiodinium</taxon>
    </lineage>
</organism>
<evidence type="ECO:0000256" key="1">
    <source>
        <dbReference type="SAM" id="SignalP"/>
    </source>
</evidence>
<dbReference type="EMBL" id="LSRX01000923">
    <property type="protein sequence ID" value="OLP86296.1"/>
    <property type="molecule type" value="Genomic_DNA"/>
</dbReference>
<sequence length="73" mass="7931">MRFSGLGMRVVSVAHVVSFLLAVARGKEANGKLPCKAMAGMELCDVYVLLVFLAMSRRRLPPVEVVVWLAAAQ</sequence>
<dbReference type="Proteomes" id="UP000186817">
    <property type="component" value="Unassembled WGS sequence"/>
</dbReference>
<protein>
    <recommendedName>
        <fullName evidence="4">Secreted protein</fullName>
    </recommendedName>
</protein>